<evidence type="ECO:0000256" key="4">
    <source>
        <dbReference type="SAM" id="Phobius"/>
    </source>
</evidence>
<evidence type="ECO:0000256" key="2">
    <source>
        <dbReference type="ARBA" id="ARBA00022737"/>
    </source>
</evidence>
<dbReference type="InterPro" id="IPR036869">
    <property type="entry name" value="J_dom_sf"/>
</dbReference>
<dbReference type="PRINTS" id="PR00320">
    <property type="entry name" value="GPROTEINBRPT"/>
</dbReference>
<keyword evidence="4" id="KW-0472">Membrane</keyword>
<feature type="repeat" description="WD" evidence="3">
    <location>
        <begin position="200"/>
        <end position="241"/>
    </location>
</feature>
<dbReference type="PROSITE" id="PS50076">
    <property type="entry name" value="DNAJ_2"/>
    <property type="match status" value="1"/>
</dbReference>
<dbReference type="SMART" id="SM00271">
    <property type="entry name" value="DnaJ"/>
    <property type="match status" value="1"/>
</dbReference>
<dbReference type="PROSITE" id="PS00678">
    <property type="entry name" value="WD_REPEATS_1"/>
    <property type="match status" value="1"/>
</dbReference>
<evidence type="ECO:0000259" key="5">
    <source>
        <dbReference type="PROSITE" id="PS50076"/>
    </source>
</evidence>
<dbReference type="InterPro" id="IPR019775">
    <property type="entry name" value="WD40_repeat_CS"/>
</dbReference>
<organism evidence="6 7">
    <name type="scientific">Microcystis aeruginosa NIES-44</name>
    <dbReference type="NCBI Taxonomy" id="449439"/>
    <lineage>
        <taxon>Bacteria</taxon>
        <taxon>Bacillati</taxon>
        <taxon>Cyanobacteriota</taxon>
        <taxon>Cyanophyceae</taxon>
        <taxon>Oscillatoriophycideae</taxon>
        <taxon>Chroococcales</taxon>
        <taxon>Microcystaceae</taxon>
        <taxon>Microcystis</taxon>
    </lineage>
</organism>
<evidence type="ECO:0000313" key="6">
    <source>
        <dbReference type="EMBL" id="GAL95471.1"/>
    </source>
</evidence>
<keyword evidence="2" id="KW-0677">Repeat</keyword>
<dbReference type="CDD" id="cd00200">
    <property type="entry name" value="WD40"/>
    <property type="match status" value="1"/>
</dbReference>
<feature type="transmembrane region" description="Helical" evidence="4">
    <location>
        <begin position="98"/>
        <end position="120"/>
    </location>
</feature>
<feature type="repeat" description="WD" evidence="3">
    <location>
        <begin position="291"/>
        <end position="332"/>
    </location>
</feature>
<dbReference type="RefSeq" id="WP_045362060.1">
    <property type="nucleotide sequence ID" value="NZ_BBPA01000071.1"/>
</dbReference>
<evidence type="ECO:0000256" key="1">
    <source>
        <dbReference type="ARBA" id="ARBA00022574"/>
    </source>
</evidence>
<gene>
    <name evidence="6" type="ORF">N44_04326</name>
</gene>
<dbReference type="Pfam" id="PF00400">
    <property type="entry name" value="WD40"/>
    <property type="match status" value="7"/>
</dbReference>
<dbReference type="InterPro" id="IPR001623">
    <property type="entry name" value="DnaJ_domain"/>
</dbReference>
<feature type="repeat" description="WD" evidence="3">
    <location>
        <begin position="464"/>
        <end position="486"/>
    </location>
</feature>
<dbReference type="PRINTS" id="PR00625">
    <property type="entry name" value="JDOMAIN"/>
</dbReference>
<evidence type="ECO:0000256" key="3">
    <source>
        <dbReference type="PROSITE-ProRule" id="PRU00221"/>
    </source>
</evidence>
<feature type="repeat" description="WD" evidence="3">
    <location>
        <begin position="242"/>
        <end position="283"/>
    </location>
</feature>
<feature type="repeat" description="WD" evidence="3">
    <location>
        <begin position="375"/>
        <end position="416"/>
    </location>
</feature>
<comment type="caution">
    <text evidence="6">The sequence shown here is derived from an EMBL/GenBank/DDBJ whole genome shotgun (WGS) entry which is preliminary data.</text>
</comment>
<dbReference type="Gene3D" id="1.10.287.110">
    <property type="entry name" value="DnaJ domain"/>
    <property type="match status" value="1"/>
</dbReference>
<dbReference type="InterPro" id="IPR001680">
    <property type="entry name" value="WD40_rpt"/>
</dbReference>
<accession>A0A0A1W1U2</accession>
<proteinExistence type="predicted"/>
<feature type="domain" description="J" evidence="5">
    <location>
        <begin position="501"/>
        <end position="557"/>
    </location>
</feature>
<feature type="repeat" description="WD" evidence="3">
    <location>
        <begin position="333"/>
        <end position="374"/>
    </location>
</feature>
<dbReference type="InterPro" id="IPR036322">
    <property type="entry name" value="WD40_repeat_dom_sf"/>
</dbReference>
<keyword evidence="4" id="KW-0812">Transmembrane</keyword>
<feature type="repeat" description="WD" evidence="3">
    <location>
        <begin position="417"/>
        <end position="457"/>
    </location>
</feature>
<dbReference type="PANTHER" id="PTHR19848:SF8">
    <property type="entry name" value="F-BOX AND WD REPEAT DOMAIN CONTAINING 7"/>
    <property type="match status" value="1"/>
</dbReference>
<dbReference type="AlphaFoldDB" id="A0A0A1W1U2"/>
<dbReference type="InterPro" id="IPR015943">
    <property type="entry name" value="WD40/YVTN_repeat-like_dom_sf"/>
</dbReference>
<dbReference type="SUPFAM" id="SSF50978">
    <property type="entry name" value="WD40 repeat-like"/>
    <property type="match status" value="1"/>
</dbReference>
<dbReference type="CDD" id="cd06257">
    <property type="entry name" value="DnaJ"/>
    <property type="match status" value="1"/>
</dbReference>
<dbReference type="PROSITE" id="PS50082">
    <property type="entry name" value="WD_REPEATS_2"/>
    <property type="match status" value="7"/>
</dbReference>
<feature type="transmembrane region" description="Helical" evidence="4">
    <location>
        <begin position="30"/>
        <end position="56"/>
    </location>
</feature>
<dbReference type="PANTHER" id="PTHR19848">
    <property type="entry name" value="WD40 REPEAT PROTEIN"/>
    <property type="match status" value="1"/>
</dbReference>
<sequence>MAKKLDFVVPAIGGVTGANLSAYLGNIGLVGGFGGISVGLVGMTAMGILTSSAIYASVQGLETNDRTVGLALGMGSLGGIGIYSTLGGVGVAVKGTAFAVGVGSMAIAGGVAGLGVYGLMKMLSPTYSDNNFYDNLEFFDRITREYEEALFWQEVTGKYENLEAELQQLSAAVSVQENPQLYSTEITIPEHLSWQCFQTLKGHQANIGAIDISPDGKIIASAGEDQTIKLWQRETGKLIYSFVGVNEPIQTLAISPNGKSIIAGGLDGRISQWQLETKQYKSSFFARVNAPDSHNGVILQLAFAANETFIVSASNDKTLRIWSYYTGELKRTLIGHEEAVNTCAISPDSQIIASGSDDKTIKLWRFDHSYAYQTFIGDRVAVNSLAFSNDGQYLISGGGDKTIKIWDIKTGEIIKSWQAHEQAIISIAVNPHRHLIASASRTEIKIWQGQTGELIKTLRVTAPLKFSPDGQFLITGSYGGKVKIWSEILEKLEILPPDSEDWWEVLEVSKNASWPEVKQRYYQLARQYHPDHNSSAMAIKIMQKINRAYDQFLFSISQQSKC</sequence>
<dbReference type="SUPFAM" id="SSF46565">
    <property type="entry name" value="Chaperone J-domain"/>
    <property type="match status" value="1"/>
</dbReference>
<dbReference type="PROSITE" id="PS50294">
    <property type="entry name" value="WD_REPEATS_REGION"/>
    <property type="match status" value="4"/>
</dbReference>
<reference evidence="7" key="1">
    <citation type="journal article" date="2015" name="Genome">
        <title>Whole Genome Sequence of the Non-Microcystin-Producing Microcystis aeruginosa Strain NIES-44.</title>
        <authorList>
            <person name="Okano K."/>
            <person name="Miyata N."/>
            <person name="Ozaki Y."/>
        </authorList>
    </citation>
    <scope>NUCLEOTIDE SEQUENCE [LARGE SCALE GENOMIC DNA]</scope>
    <source>
        <strain evidence="7">NIES-44</strain>
    </source>
</reference>
<protein>
    <submittedName>
        <fullName evidence="6">High-affnity carbon uptake protein Hat/HatR</fullName>
    </submittedName>
</protein>
<dbReference type="SMART" id="SM00320">
    <property type="entry name" value="WD40"/>
    <property type="match status" value="7"/>
</dbReference>
<dbReference type="Pfam" id="PF00226">
    <property type="entry name" value="DnaJ"/>
    <property type="match status" value="1"/>
</dbReference>
<dbReference type="Proteomes" id="UP000030321">
    <property type="component" value="Unassembled WGS sequence"/>
</dbReference>
<dbReference type="InterPro" id="IPR020472">
    <property type="entry name" value="WD40_PAC1"/>
</dbReference>
<keyword evidence="4" id="KW-1133">Transmembrane helix</keyword>
<name>A0A0A1W1U2_MICAE</name>
<dbReference type="Gene3D" id="2.130.10.10">
    <property type="entry name" value="YVTN repeat-like/Quinoprotein amine dehydrogenase"/>
    <property type="match status" value="3"/>
</dbReference>
<feature type="transmembrane region" description="Helical" evidence="4">
    <location>
        <begin position="68"/>
        <end position="86"/>
    </location>
</feature>
<evidence type="ECO:0000313" key="7">
    <source>
        <dbReference type="Proteomes" id="UP000030321"/>
    </source>
</evidence>
<dbReference type="EMBL" id="BBPA01000071">
    <property type="protein sequence ID" value="GAL95471.1"/>
    <property type="molecule type" value="Genomic_DNA"/>
</dbReference>
<keyword evidence="1 3" id="KW-0853">WD repeat</keyword>